<dbReference type="SMART" id="SM00897">
    <property type="entry name" value="FIST"/>
    <property type="match status" value="1"/>
</dbReference>
<dbReference type="Proteomes" id="UP000786693">
    <property type="component" value="Unassembled WGS sequence"/>
</dbReference>
<evidence type="ECO:0000313" key="4">
    <source>
        <dbReference type="Proteomes" id="UP000786693"/>
    </source>
</evidence>
<name>A0ABQ4NIU4_9RHOB</name>
<feature type="domain" description="FIST C-domain" evidence="2">
    <location>
        <begin position="249"/>
        <end position="378"/>
    </location>
</feature>
<dbReference type="PANTHER" id="PTHR40252:SF2">
    <property type="entry name" value="BLR0328 PROTEIN"/>
    <property type="match status" value="1"/>
</dbReference>
<accession>A0ABQ4NIU4</accession>
<comment type="caution">
    <text evidence="3">The sequence shown here is derived from an EMBL/GenBank/DDBJ whole genome shotgun (WGS) entry which is preliminary data.</text>
</comment>
<dbReference type="Pfam" id="PF08495">
    <property type="entry name" value="FIST"/>
    <property type="match status" value="1"/>
</dbReference>
<dbReference type="PANTHER" id="PTHR40252">
    <property type="entry name" value="BLR0328 PROTEIN"/>
    <property type="match status" value="1"/>
</dbReference>
<sequence>MGTLHAAADLSVHSTAVSGAPEPAFVTLDLSALDGPLAPQVAARLKTQTWAQVFLFAAPSIPLQPLIDDLTRRMPSVPIAGCSTAGEIGVAGYTEGRLIVAALPERSFASTSVLIEGLDQLDQQQIADQVIAARIALAERNPGKPNSFAFLMVDGLSLREDVLVGALGPALGQTPLFGGSAGDGTAFERTCVALDGRVLSDAAIVTLVQTDHAVKVFSLDNLRPTDTRMVVTAADPDRRIVKEINAEVAGREYARIIGKDPDQLDEFIFAAHPVTVRLGETHHVRAIQRVNRDGELVFFSAIEEGMVLTVAEADNMVDHLDRALDRLTNGGAATGILACDCLLRRVAAEQGQYGRDISDVLSRYGVTGFSTYGEQIGPLHLNQTMTGVVLFPPGD</sequence>
<dbReference type="Pfam" id="PF10442">
    <property type="entry name" value="FIST_C"/>
    <property type="match status" value="1"/>
</dbReference>
<proteinExistence type="predicted"/>
<dbReference type="SMART" id="SM01204">
    <property type="entry name" value="FIST_C"/>
    <property type="match status" value="1"/>
</dbReference>
<organism evidence="3 4">
    <name type="scientific">Jannaschia pagri</name>
    <dbReference type="NCBI Taxonomy" id="2829797"/>
    <lineage>
        <taxon>Bacteria</taxon>
        <taxon>Pseudomonadati</taxon>
        <taxon>Pseudomonadota</taxon>
        <taxon>Alphaproteobacteria</taxon>
        <taxon>Rhodobacterales</taxon>
        <taxon>Roseobacteraceae</taxon>
        <taxon>Jannaschia</taxon>
    </lineage>
</organism>
<gene>
    <name evidence="3" type="ORF">JANAI62_09620</name>
</gene>
<evidence type="ECO:0000259" key="2">
    <source>
        <dbReference type="SMART" id="SM01204"/>
    </source>
</evidence>
<feature type="domain" description="FIST" evidence="1">
    <location>
        <begin position="49"/>
        <end position="248"/>
    </location>
</feature>
<keyword evidence="4" id="KW-1185">Reference proteome</keyword>
<dbReference type="EMBL" id="BPFH01000001">
    <property type="protein sequence ID" value="GIT94339.1"/>
    <property type="molecule type" value="Genomic_DNA"/>
</dbReference>
<evidence type="ECO:0008006" key="5">
    <source>
        <dbReference type="Google" id="ProtNLM"/>
    </source>
</evidence>
<protein>
    <recommendedName>
        <fullName evidence="5">FIST N domain-containing protein</fullName>
    </recommendedName>
</protein>
<reference evidence="3 4" key="1">
    <citation type="submission" date="2021-05" db="EMBL/GenBank/DDBJ databases">
        <title>Bacteria Genome sequencing.</title>
        <authorList>
            <person name="Takabe Y."/>
            <person name="Nakajima Y."/>
            <person name="Suzuki S."/>
            <person name="Shiozaki T."/>
        </authorList>
    </citation>
    <scope>NUCLEOTIDE SEQUENCE [LARGE SCALE GENOMIC DNA]</scope>
    <source>
        <strain evidence="3 4">AI_62</strain>
    </source>
</reference>
<evidence type="ECO:0000313" key="3">
    <source>
        <dbReference type="EMBL" id="GIT94339.1"/>
    </source>
</evidence>
<dbReference type="RefSeq" id="WP_220747814.1">
    <property type="nucleotide sequence ID" value="NZ_BPFH01000001.1"/>
</dbReference>
<dbReference type="InterPro" id="IPR019494">
    <property type="entry name" value="FIST_C"/>
</dbReference>
<dbReference type="InterPro" id="IPR013702">
    <property type="entry name" value="FIST_domain_N"/>
</dbReference>
<evidence type="ECO:0000259" key="1">
    <source>
        <dbReference type="SMART" id="SM00897"/>
    </source>
</evidence>